<feature type="domain" description="Calcineurin-like phosphoesterase" evidence="5">
    <location>
        <begin position="4"/>
        <end position="250"/>
    </location>
</feature>
<dbReference type="Pfam" id="PF19976">
    <property type="entry name" value="GAAD"/>
    <property type="match status" value="1"/>
</dbReference>
<evidence type="ECO:0000256" key="2">
    <source>
        <dbReference type="ARBA" id="ARBA00022801"/>
    </source>
</evidence>
<dbReference type="Proteomes" id="UP000061665">
    <property type="component" value="Unassembled WGS sequence"/>
</dbReference>
<evidence type="ECO:0000256" key="1">
    <source>
        <dbReference type="ARBA" id="ARBA00022723"/>
    </source>
</evidence>
<gene>
    <name evidence="7" type="ORF">WJ53_00350</name>
</gene>
<dbReference type="AlphaFoldDB" id="A0AB73G8X6"/>
<name>A0AB73G8X6_9BURK</name>
<dbReference type="InterPro" id="IPR029052">
    <property type="entry name" value="Metallo-depent_PP-like"/>
</dbReference>
<dbReference type="Pfam" id="PF00149">
    <property type="entry name" value="Metallophos"/>
    <property type="match status" value="1"/>
</dbReference>
<evidence type="ECO:0000256" key="4">
    <source>
        <dbReference type="ARBA" id="ARBA00025742"/>
    </source>
</evidence>
<comment type="similarity">
    <text evidence="4">Belongs to the cyclic nucleotide phosphodiesterase class-III family.</text>
</comment>
<dbReference type="InterPro" id="IPR045533">
    <property type="entry name" value="GAAD"/>
</dbReference>
<evidence type="ECO:0000259" key="5">
    <source>
        <dbReference type="Pfam" id="PF00149"/>
    </source>
</evidence>
<reference evidence="7 8" key="1">
    <citation type="submission" date="2015-11" db="EMBL/GenBank/DDBJ databases">
        <title>Expanding the genomic diversity of Burkholderia species for the development of highly accurate diagnostics.</title>
        <authorList>
            <person name="Sahl J."/>
            <person name="Keim P."/>
            <person name="Wagner D."/>
        </authorList>
    </citation>
    <scope>NUCLEOTIDE SEQUENCE [LARGE SCALE GENOMIC DNA]</scope>
    <source>
        <strain evidence="7 8">MSMB2058</strain>
    </source>
</reference>
<dbReference type="PANTHER" id="PTHR42988:SF2">
    <property type="entry name" value="CYCLIC NUCLEOTIDE PHOSPHODIESTERASE CBUA0032-RELATED"/>
    <property type="match status" value="1"/>
</dbReference>
<protein>
    <recommendedName>
        <fullName evidence="9">Metallophosphoesterase</fullName>
    </recommendedName>
</protein>
<dbReference type="InterPro" id="IPR004843">
    <property type="entry name" value="Calcineurin-like_PHP"/>
</dbReference>
<feature type="domain" description="GTPase-associated adaptor" evidence="6">
    <location>
        <begin position="370"/>
        <end position="430"/>
    </location>
</feature>
<dbReference type="SUPFAM" id="SSF56300">
    <property type="entry name" value="Metallo-dependent phosphatases"/>
    <property type="match status" value="1"/>
</dbReference>
<evidence type="ECO:0000313" key="8">
    <source>
        <dbReference type="Proteomes" id="UP000061665"/>
    </source>
</evidence>
<dbReference type="GO" id="GO:0016787">
    <property type="term" value="F:hydrolase activity"/>
    <property type="evidence" value="ECO:0007669"/>
    <property type="project" value="UniProtKB-KW"/>
</dbReference>
<dbReference type="RefSeq" id="WP_059725819.1">
    <property type="nucleotide sequence ID" value="NZ_LOYI01000089.1"/>
</dbReference>
<organism evidence="7 8">
    <name type="scientific">Burkholderia ubonensis</name>
    <dbReference type="NCBI Taxonomy" id="101571"/>
    <lineage>
        <taxon>Bacteria</taxon>
        <taxon>Pseudomonadati</taxon>
        <taxon>Pseudomonadota</taxon>
        <taxon>Betaproteobacteria</taxon>
        <taxon>Burkholderiales</taxon>
        <taxon>Burkholderiaceae</taxon>
        <taxon>Burkholderia</taxon>
        <taxon>Burkholderia cepacia complex</taxon>
    </lineage>
</organism>
<keyword evidence="1" id="KW-0479">Metal-binding</keyword>
<dbReference type="Gene3D" id="3.60.21.10">
    <property type="match status" value="1"/>
</dbReference>
<evidence type="ECO:0000313" key="7">
    <source>
        <dbReference type="EMBL" id="KVM41047.1"/>
    </source>
</evidence>
<proteinExistence type="inferred from homology"/>
<dbReference type="GO" id="GO:0046872">
    <property type="term" value="F:metal ion binding"/>
    <property type="evidence" value="ECO:0007669"/>
    <property type="project" value="UniProtKB-KW"/>
</dbReference>
<keyword evidence="2" id="KW-0378">Hydrolase</keyword>
<keyword evidence="3" id="KW-0408">Iron</keyword>
<evidence type="ECO:0000256" key="3">
    <source>
        <dbReference type="ARBA" id="ARBA00023004"/>
    </source>
</evidence>
<accession>A0AB73G8X6</accession>
<evidence type="ECO:0008006" key="9">
    <source>
        <dbReference type="Google" id="ProtNLM"/>
    </source>
</evidence>
<dbReference type="InterPro" id="IPR050884">
    <property type="entry name" value="CNP_phosphodiesterase-III"/>
</dbReference>
<dbReference type="PANTHER" id="PTHR42988">
    <property type="entry name" value="PHOSPHOHYDROLASE"/>
    <property type="match status" value="1"/>
</dbReference>
<dbReference type="EMBL" id="LOZE01000001">
    <property type="protein sequence ID" value="KVM41047.1"/>
    <property type="molecule type" value="Genomic_DNA"/>
</dbReference>
<evidence type="ECO:0000259" key="6">
    <source>
        <dbReference type="Pfam" id="PF19976"/>
    </source>
</evidence>
<sequence>MKKIRLLHLSDIHFRPPFAIGHDPEYALRQDVLDDIDGIVKQRGSLDAILVTGDIAFSGAESEYVEAAKWLDEVARVGGCEPEMVYMCPGNHDVDRNYILANSPVRDMHKSIRGEQTNAERERELMVRLGEDTARKMIYEPLAEYNEFAARYRSAFFAKERYAWDSEDPLVLNDGSLLKIRGLNSALLSGPGDTKGSLFLGTRACTITRQAGVEYLTICHHPPSWLLDQADAERLLQDRAKIMLFGHEHNQRVVFARDYVTLYAGAVNPERDEAPWKPGYNMIEIWVEGEGVHRRLHVEVIAREWQENPTQFRNHEDKGNRPTHTFSFALSEWIPPKSSEVPEMPVPTNSDQLAHGTQAAEVSGETLPPMRRIVHEFFRLKISQKSAIAGTLDLLEESEKGLPEVQKFTRAIERAKQRGKLAQLWKMTNEQRT</sequence>
<comment type="caution">
    <text evidence="7">The sequence shown here is derived from an EMBL/GenBank/DDBJ whole genome shotgun (WGS) entry which is preliminary data.</text>
</comment>